<dbReference type="Pfam" id="PF07534">
    <property type="entry name" value="TLD"/>
    <property type="match status" value="1"/>
</dbReference>
<evidence type="ECO:0000259" key="1">
    <source>
        <dbReference type="PROSITE" id="PS50097"/>
    </source>
</evidence>
<dbReference type="EMBL" id="PQFF01000331">
    <property type="protein sequence ID" value="RHZ59051.1"/>
    <property type="molecule type" value="Genomic_DNA"/>
</dbReference>
<evidence type="ECO:0000313" key="3">
    <source>
        <dbReference type="EMBL" id="RHZ59051.1"/>
    </source>
</evidence>
<feature type="domain" description="TLDc" evidence="2">
    <location>
        <begin position="305"/>
        <end position="473"/>
    </location>
</feature>
<sequence length="498" mass="57495">MVLNFYENLSNDYIKLLENGNEHNIIIEVGESPVMETFKVHSTVLCYRCPYLYNEFKKSTINNDDNVKIIQKLEISVKVFNIIIKYIYGATVNLEKVEKSIIFDLLMTANQFLLEELVETLQTFLIENHPSWLKLNFSKIYNSSFQTDFKALQNYCNDIIAKHPNLIFESNDFDTLPEAALVSIIQREDLQLEESKIWDYVIQWGTAQNKILPSNLDDWIDKDFQILKNSLQQSLPHIRYFQISCGNIMEKVFPYQQILDKTLWADILKYSMAPDKPITSTILPPRKIDITQLPNRGNAFQITSSIITNEHAAEIASWIDKKEVTYEVNNNPYEFNLIFCGSRDGFGSGEFRNSCNLKKNLLVVVKVKDTNEILGGYNPIGWNFSIGRRYSKTNDSFIFSLKNGNIKNHILSHVKNAIKAIYNTSLGISFGCYDFCMNGNRLFYVSSPFGYEKQIKKPSGDFSIDDYEKDLKFWKSAHDSATIIEKRVKVKMHDASDA</sequence>
<dbReference type="PROSITE" id="PS51886">
    <property type="entry name" value="TLDC"/>
    <property type="match status" value="1"/>
</dbReference>
<name>A0A397H7H9_9GLOM</name>
<dbReference type="Pfam" id="PF00651">
    <property type="entry name" value="BTB"/>
    <property type="match status" value="1"/>
</dbReference>
<dbReference type="Proteomes" id="UP000266861">
    <property type="component" value="Unassembled WGS sequence"/>
</dbReference>
<dbReference type="InterPro" id="IPR000210">
    <property type="entry name" value="BTB/POZ_dom"/>
</dbReference>
<dbReference type="Pfam" id="PF07707">
    <property type="entry name" value="BACK"/>
    <property type="match status" value="1"/>
</dbReference>
<proteinExistence type="predicted"/>
<dbReference type="SMART" id="SM00225">
    <property type="entry name" value="BTB"/>
    <property type="match status" value="1"/>
</dbReference>
<evidence type="ECO:0000313" key="4">
    <source>
        <dbReference type="Proteomes" id="UP000266861"/>
    </source>
</evidence>
<dbReference type="InterPro" id="IPR052407">
    <property type="entry name" value="BTB_POZ_domain_cont_9"/>
</dbReference>
<dbReference type="PANTHER" id="PTHR46306:SF1">
    <property type="entry name" value="BTB_POZ DOMAIN-CONTAINING PROTEIN 9"/>
    <property type="match status" value="1"/>
</dbReference>
<dbReference type="AlphaFoldDB" id="A0A397H7H9"/>
<reference evidence="3 4" key="1">
    <citation type="submission" date="2018-08" db="EMBL/GenBank/DDBJ databases">
        <title>Genome and evolution of the arbuscular mycorrhizal fungus Diversispora epigaea (formerly Glomus versiforme) and its bacterial endosymbionts.</title>
        <authorList>
            <person name="Sun X."/>
            <person name="Fei Z."/>
            <person name="Harrison M."/>
        </authorList>
    </citation>
    <scope>NUCLEOTIDE SEQUENCE [LARGE SCALE GENOMIC DNA]</scope>
    <source>
        <strain evidence="3 4">IT104</strain>
    </source>
</reference>
<protein>
    <recommendedName>
        <fullName evidence="5">BTB domain-containing protein</fullName>
    </recommendedName>
</protein>
<gene>
    <name evidence="3" type="ORF">Glove_365g262</name>
</gene>
<organism evidence="3 4">
    <name type="scientific">Diversispora epigaea</name>
    <dbReference type="NCBI Taxonomy" id="1348612"/>
    <lineage>
        <taxon>Eukaryota</taxon>
        <taxon>Fungi</taxon>
        <taxon>Fungi incertae sedis</taxon>
        <taxon>Mucoromycota</taxon>
        <taxon>Glomeromycotina</taxon>
        <taxon>Glomeromycetes</taxon>
        <taxon>Diversisporales</taxon>
        <taxon>Diversisporaceae</taxon>
        <taxon>Diversispora</taxon>
    </lineage>
</organism>
<evidence type="ECO:0008006" key="5">
    <source>
        <dbReference type="Google" id="ProtNLM"/>
    </source>
</evidence>
<dbReference type="PROSITE" id="PS50097">
    <property type="entry name" value="BTB"/>
    <property type="match status" value="1"/>
</dbReference>
<feature type="domain" description="BTB" evidence="1">
    <location>
        <begin position="23"/>
        <end position="96"/>
    </location>
</feature>
<dbReference type="InterPro" id="IPR011705">
    <property type="entry name" value="BACK"/>
</dbReference>
<dbReference type="GO" id="GO:0005737">
    <property type="term" value="C:cytoplasm"/>
    <property type="evidence" value="ECO:0007669"/>
    <property type="project" value="TreeGrafter"/>
</dbReference>
<dbReference type="SUPFAM" id="SSF54695">
    <property type="entry name" value="POZ domain"/>
    <property type="match status" value="1"/>
</dbReference>
<dbReference type="PANTHER" id="PTHR46306">
    <property type="entry name" value="BTB/POZ DOMAIN-CONTAINING PROTEIN 9"/>
    <property type="match status" value="1"/>
</dbReference>
<accession>A0A397H7H9</accession>
<keyword evidence="4" id="KW-1185">Reference proteome</keyword>
<dbReference type="Gene3D" id="3.30.710.10">
    <property type="entry name" value="Potassium Channel Kv1.1, Chain A"/>
    <property type="match status" value="1"/>
</dbReference>
<evidence type="ECO:0000259" key="2">
    <source>
        <dbReference type="PROSITE" id="PS51886"/>
    </source>
</evidence>
<comment type="caution">
    <text evidence="3">The sequence shown here is derived from an EMBL/GenBank/DDBJ whole genome shotgun (WGS) entry which is preliminary data.</text>
</comment>
<dbReference type="InterPro" id="IPR006571">
    <property type="entry name" value="TLDc_dom"/>
</dbReference>
<dbReference type="Gene3D" id="1.25.40.420">
    <property type="match status" value="1"/>
</dbReference>
<dbReference type="InterPro" id="IPR011333">
    <property type="entry name" value="SKP1/BTB/POZ_sf"/>
</dbReference>
<dbReference type="CDD" id="cd14733">
    <property type="entry name" value="BACK"/>
    <property type="match status" value="1"/>
</dbReference>